<evidence type="ECO:0000313" key="2">
    <source>
        <dbReference type="Proteomes" id="UP000202533"/>
    </source>
</evidence>
<proteinExistence type="predicted"/>
<dbReference type="EMBL" id="KX258185">
    <property type="protein sequence ID" value="ANT40657.1"/>
    <property type="molecule type" value="Genomic_DNA"/>
</dbReference>
<dbReference type="KEGG" id="vg:29067200"/>
<evidence type="ECO:0000313" key="1">
    <source>
        <dbReference type="EMBL" id="ANT40657.1"/>
    </source>
</evidence>
<sequence length="47" mass="4950">MGARSSEVQLLSTVLSVVAPASPQGVRLNSYLLHTVSLKVPGPIYRG</sequence>
<reference evidence="1 2" key="1">
    <citation type="submission" date="2016-05" db="EMBL/GenBank/DDBJ databases">
        <title>Complete genome sequence of Klebsiella pneumoniae bacteriophage vB_KpnM_KpV477.</title>
        <authorList>
            <person name="Komisarova E.V."/>
            <person name="Krasilnikova V.M."/>
            <person name="Kislichkina A.A."/>
            <person name="Bogun A.G."/>
            <person name="Volozhantsev N.V."/>
        </authorList>
    </citation>
    <scope>NUCLEOTIDE SEQUENCE [LARGE SCALE GENOMIC DNA]</scope>
</reference>
<organism evidence="1 2">
    <name type="scientific">Klebsiella phage vB_KpnM_KpV477</name>
    <dbReference type="NCBI Taxonomy" id="1852625"/>
    <lineage>
        <taxon>Viruses</taxon>
        <taxon>Duplodnaviria</taxon>
        <taxon>Heunggongvirae</taxon>
        <taxon>Uroviricota</taxon>
        <taxon>Caudoviricetes</taxon>
        <taxon>Pantevenvirales</taxon>
        <taxon>Straboviridae</taxon>
        <taxon>Tevenvirinae</taxon>
        <taxon>Jiaodavirus</taxon>
        <taxon>Jiaodavirus kpv477</taxon>
    </lineage>
</organism>
<name>A0A1B1P963_9CAUD</name>
<protein>
    <submittedName>
        <fullName evidence="1">Uncharacterized protein</fullName>
    </submittedName>
</protein>
<dbReference type="Proteomes" id="UP000202533">
    <property type="component" value="Segment"/>
</dbReference>
<dbReference type="GeneID" id="29067200"/>
<gene>
    <name evidence="1" type="ORF">kpv477_220</name>
</gene>
<dbReference type="RefSeq" id="YP_009288896.1">
    <property type="nucleotide sequence ID" value="NC_031087.1"/>
</dbReference>
<accession>A0A1B1P963</accession>
<keyword evidence="2" id="KW-1185">Reference proteome</keyword>